<proteinExistence type="predicted"/>
<accession>A0A7X7R8N0</accession>
<comment type="caution">
    <text evidence="2">The sequence shown here is derived from an EMBL/GenBank/DDBJ whole genome shotgun (WGS) entry which is preliminary data.</text>
</comment>
<feature type="domain" description="AB hydrolase-1" evidence="1">
    <location>
        <begin position="28"/>
        <end position="273"/>
    </location>
</feature>
<sequence length="286" mass="32062">MDFMTGLERRTVKANGVKLNLWAGGDGPPVLLLHGWPQTAQMWHKIAPRLTAQYTVACPDLRGYGDSDKPRDGYDKKTMARDMHALMQALGHSAYAVVGHDRGGRVGHRLALDCPEAVTRLCVLDIVPTHTVFAQTERHLAAAYWHWFFFQAPDLPEVMISAAPEAFLRHVLRSLSFHAGAIEEPLIQEYLRAFTLPGTLRATLEDYRAAATRDFEDDTRDLDQRVRCPLLAIWGEFGKMHDLFDVLATWQEKADDVSGHPLPCGHFIPEEAPEELLAALEGFLRG</sequence>
<dbReference type="PRINTS" id="PR00111">
    <property type="entry name" value="ABHYDROLASE"/>
</dbReference>
<evidence type="ECO:0000259" key="1">
    <source>
        <dbReference type="Pfam" id="PF00561"/>
    </source>
</evidence>
<dbReference type="Gene3D" id="3.40.50.1820">
    <property type="entry name" value="alpha/beta hydrolase"/>
    <property type="match status" value="1"/>
</dbReference>
<dbReference type="InterPro" id="IPR000639">
    <property type="entry name" value="Epox_hydrolase-like"/>
</dbReference>
<dbReference type="PANTHER" id="PTHR43798">
    <property type="entry name" value="MONOACYLGLYCEROL LIPASE"/>
    <property type="match status" value="1"/>
</dbReference>
<dbReference type="GO" id="GO:0016020">
    <property type="term" value="C:membrane"/>
    <property type="evidence" value="ECO:0007669"/>
    <property type="project" value="TreeGrafter"/>
</dbReference>
<dbReference type="EMBL" id="JAAYYV010000375">
    <property type="protein sequence ID" value="NLF55390.1"/>
    <property type="molecule type" value="Genomic_DNA"/>
</dbReference>
<dbReference type="Pfam" id="PF00561">
    <property type="entry name" value="Abhydrolase_1"/>
    <property type="match status" value="1"/>
</dbReference>
<dbReference type="PANTHER" id="PTHR43798:SF24">
    <property type="entry name" value="CIS-3-ALKYL-4-ALKYLOXETAN-2-ONE DECARBOXYLASE"/>
    <property type="match status" value="1"/>
</dbReference>
<dbReference type="InterPro" id="IPR000073">
    <property type="entry name" value="AB_hydrolase_1"/>
</dbReference>
<dbReference type="GO" id="GO:0016787">
    <property type="term" value="F:hydrolase activity"/>
    <property type="evidence" value="ECO:0007669"/>
    <property type="project" value="UniProtKB-KW"/>
</dbReference>
<evidence type="ECO:0000313" key="2">
    <source>
        <dbReference type="EMBL" id="NLF55390.1"/>
    </source>
</evidence>
<dbReference type="SUPFAM" id="SSF53474">
    <property type="entry name" value="alpha/beta-Hydrolases"/>
    <property type="match status" value="1"/>
</dbReference>
<protein>
    <submittedName>
        <fullName evidence="2">Alpha/beta hydrolase</fullName>
    </submittedName>
</protein>
<reference evidence="2 3" key="1">
    <citation type="journal article" date="2020" name="Biotechnol. Biofuels">
        <title>New insights from the biogas microbiome by comprehensive genome-resolved metagenomics of nearly 1600 species originating from multiple anaerobic digesters.</title>
        <authorList>
            <person name="Campanaro S."/>
            <person name="Treu L."/>
            <person name="Rodriguez-R L.M."/>
            <person name="Kovalovszki A."/>
            <person name="Ziels R.M."/>
            <person name="Maus I."/>
            <person name="Zhu X."/>
            <person name="Kougias P.G."/>
            <person name="Basile A."/>
            <person name="Luo G."/>
            <person name="Schluter A."/>
            <person name="Konstantinidis K.T."/>
            <person name="Angelidaki I."/>
        </authorList>
    </citation>
    <scope>NUCLEOTIDE SEQUENCE [LARGE SCALE GENOMIC DNA]</scope>
    <source>
        <strain evidence="2">AS06rmzACSIP_256</strain>
    </source>
</reference>
<evidence type="ECO:0000313" key="3">
    <source>
        <dbReference type="Proteomes" id="UP000536534"/>
    </source>
</evidence>
<dbReference type="Proteomes" id="UP000536534">
    <property type="component" value="Unassembled WGS sequence"/>
</dbReference>
<organism evidence="2 3">
    <name type="scientific">Thauera phenolivorans</name>
    <dbReference type="NCBI Taxonomy" id="1792543"/>
    <lineage>
        <taxon>Bacteria</taxon>
        <taxon>Pseudomonadati</taxon>
        <taxon>Pseudomonadota</taxon>
        <taxon>Betaproteobacteria</taxon>
        <taxon>Rhodocyclales</taxon>
        <taxon>Zoogloeaceae</taxon>
        <taxon>Thauera</taxon>
    </lineage>
</organism>
<keyword evidence="2" id="KW-0378">Hydrolase</keyword>
<dbReference type="PRINTS" id="PR00412">
    <property type="entry name" value="EPOXHYDRLASE"/>
</dbReference>
<name>A0A7X7R8N0_9RHOO</name>
<dbReference type="AlphaFoldDB" id="A0A7X7R8N0"/>
<dbReference type="InterPro" id="IPR029058">
    <property type="entry name" value="AB_hydrolase_fold"/>
</dbReference>
<gene>
    <name evidence="2" type="ORF">GX576_13515</name>
</gene>
<dbReference type="InterPro" id="IPR050266">
    <property type="entry name" value="AB_hydrolase_sf"/>
</dbReference>